<feature type="domain" description="Major facilitator superfamily (MFS) profile" evidence="8">
    <location>
        <begin position="7"/>
        <end position="387"/>
    </location>
</feature>
<dbReference type="InterPro" id="IPR036259">
    <property type="entry name" value="MFS_trans_sf"/>
</dbReference>
<dbReference type="PROSITE" id="PS50850">
    <property type="entry name" value="MFS"/>
    <property type="match status" value="1"/>
</dbReference>
<dbReference type="RefSeq" id="WP_034768393.1">
    <property type="nucleotide sequence ID" value="NZ_CCRF01000030.1"/>
</dbReference>
<dbReference type="eggNOG" id="COG2814">
    <property type="taxonomic scope" value="Bacteria"/>
</dbReference>
<dbReference type="PATRIC" id="fig|35841.6.peg.920"/>
<feature type="transmembrane region" description="Helical" evidence="7">
    <location>
        <begin position="12"/>
        <end position="33"/>
    </location>
</feature>
<dbReference type="InterPro" id="IPR005829">
    <property type="entry name" value="Sugar_transporter_CS"/>
</dbReference>
<dbReference type="Gene3D" id="1.20.1250.20">
    <property type="entry name" value="MFS general substrate transporter like domains"/>
    <property type="match status" value="2"/>
</dbReference>
<protein>
    <submittedName>
        <fullName evidence="9">Putative MFS-type transporter YfkF</fullName>
    </submittedName>
</protein>
<feature type="transmembrane region" description="Helical" evidence="7">
    <location>
        <begin position="333"/>
        <end position="356"/>
    </location>
</feature>
<gene>
    <name evidence="9" type="primary">yfkF</name>
    <name evidence="10" type="ORF">B4167_1396</name>
    <name evidence="9" type="ORF">BT1A1_0820</name>
</gene>
<dbReference type="EMBL" id="JXLU01000002">
    <property type="protein sequence ID" value="KIO74443.1"/>
    <property type="molecule type" value="Genomic_DNA"/>
</dbReference>
<sequence>MKNTKLRFPILVALVIISGLSQGMLLPLIAIILENRGVSSTVNGLHATGLYLGVLLASPFMEAPLRKFGYKPLIITGGLIVIISLFLFPFLNTIMIWFILRLLIGIGDHILHFSTQTWITSFSPPEKRGRNISLYGLSFGIGFAVGPLLTRLVDINENLPFYVTAFFSLLAWLTVFLLQNEYPDQINNDMEPVSIRSTIGRFGKVLKFAWAPLLPALCYGVLEASLNGNFPVYGLRLGFDVHLIAVIISAFSIGAIIFQLPLGLASDRFGRRNVLLFAMLIGSVIFLSASIFEHSAYFLLAAFFIAGMLLGSTYSLSIAFLTDTIPKHLLPAGNLLISICFSLGSISGPFLGGLAIEHLPNISFFFLISCILFLIFFGLAGFKEEKQLPLADQRWNF</sequence>
<feature type="transmembrane region" description="Helical" evidence="7">
    <location>
        <begin position="205"/>
        <end position="222"/>
    </location>
</feature>
<reference evidence="9 12" key="1">
    <citation type="submission" date="2014-07" db="EMBL/GenBank/DDBJ databases">
        <authorList>
            <person name="Wibberg Daniel"/>
        </authorList>
    </citation>
    <scope>NUCLEOTIDE SEQUENCE [LARGE SCALE GENOMIC DNA]</scope>
</reference>
<evidence type="ECO:0000256" key="3">
    <source>
        <dbReference type="ARBA" id="ARBA00022475"/>
    </source>
</evidence>
<evidence type="ECO:0000256" key="4">
    <source>
        <dbReference type="ARBA" id="ARBA00022692"/>
    </source>
</evidence>
<organism evidence="9 12">
    <name type="scientific">Caldibacillus thermoamylovorans</name>
    <dbReference type="NCBI Taxonomy" id="35841"/>
    <lineage>
        <taxon>Bacteria</taxon>
        <taxon>Bacillati</taxon>
        <taxon>Bacillota</taxon>
        <taxon>Bacilli</taxon>
        <taxon>Bacillales</taxon>
        <taxon>Bacillaceae</taxon>
        <taxon>Caldibacillus</taxon>
    </lineage>
</organism>
<feature type="transmembrane region" description="Helical" evidence="7">
    <location>
        <begin position="362"/>
        <end position="382"/>
    </location>
</feature>
<accession>A0A090IYN7</accession>
<dbReference type="CDD" id="cd17477">
    <property type="entry name" value="MFS_YcaD_like"/>
    <property type="match status" value="1"/>
</dbReference>
<proteinExistence type="predicted"/>
<keyword evidence="12" id="KW-1185">Reference proteome</keyword>
<evidence type="ECO:0000256" key="6">
    <source>
        <dbReference type="ARBA" id="ARBA00023136"/>
    </source>
</evidence>
<keyword evidence="4 7" id="KW-0812">Transmembrane</keyword>
<keyword evidence="3" id="KW-1003">Cell membrane</keyword>
<dbReference type="PROSITE" id="PS00216">
    <property type="entry name" value="SUGAR_TRANSPORT_1"/>
    <property type="match status" value="1"/>
</dbReference>
<keyword evidence="5 7" id="KW-1133">Transmembrane helix</keyword>
<feature type="transmembrane region" description="Helical" evidence="7">
    <location>
        <begin position="132"/>
        <end position="153"/>
    </location>
</feature>
<feature type="transmembrane region" description="Helical" evidence="7">
    <location>
        <begin position="242"/>
        <end position="262"/>
    </location>
</feature>
<evidence type="ECO:0000256" key="7">
    <source>
        <dbReference type="SAM" id="Phobius"/>
    </source>
</evidence>
<dbReference type="SUPFAM" id="SSF103473">
    <property type="entry name" value="MFS general substrate transporter"/>
    <property type="match status" value="1"/>
</dbReference>
<dbReference type="EMBL" id="CCRF01000030">
    <property type="protein sequence ID" value="CEE00670.1"/>
    <property type="molecule type" value="Genomic_DNA"/>
</dbReference>
<dbReference type="InterPro" id="IPR047200">
    <property type="entry name" value="MFS_YcaD-like"/>
</dbReference>
<evidence type="ECO:0000256" key="5">
    <source>
        <dbReference type="ARBA" id="ARBA00022989"/>
    </source>
</evidence>
<evidence type="ECO:0000313" key="11">
    <source>
        <dbReference type="Proteomes" id="UP000032076"/>
    </source>
</evidence>
<feature type="transmembrane region" description="Helical" evidence="7">
    <location>
        <begin position="159"/>
        <end position="178"/>
    </location>
</feature>
<dbReference type="AlphaFoldDB" id="A0A090IYN7"/>
<evidence type="ECO:0000313" key="9">
    <source>
        <dbReference type="EMBL" id="CEE00670.1"/>
    </source>
</evidence>
<dbReference type="InterPro" id="IPR011701">
    <property type="entry name" value="MFS"/>
</dbReference>
<dbReference type="Proteomes" id="UP000032076">
    <property type="component" value="Unassembled WGS sequence"/>
</dbReference>
<dbReference type="GO" id="GO:0022857">
    <property type="term" value="F:transmembrane transporter activity"/>
    <property type="evidence" value="ECO:0007669"/>
    <property type="project" value="InterPro"/>
</dbReference>
<dbReference type="OrthoDB" id="478565at2"/>
<dbReference type="GO" id="GO:0005886">
    <property type="term" value="C:plasma membrane"/>
    <property type="evidence" value="ECO:0007669"/>
    <property type="project" value="UniProtKB-SubCell"/>
</dbReference>
<keyword evidence="2" id="KW-0813">Transport</keyword>
<dbReference type="Proteomes" id="UP000040576">
    <property type="component" value="Unassembled WGS sequence"/>
</dbReference>
<dbReference type="STRING" id="35841.B4167_1396"/>
<evidence type="ECO:0000256" key="2">
    <source>
        <dbReference type="ARBA" id="ARBA00022448"/>
    </source>
</evidence>
<keyword evidence="6 7" id="KW-0472">Membrane</keyword>
<dbReference type="PANTHER" id="PTHR23521:SF2">
    <property type="entry name" value="TRANSPORTER MFS SUPERFAMILY"/>
    <property type="match status" value="1"/>
</dbReference>
<evidence type="ECO:0000259" key="8">
    <source>
        <dbReference type="PROSITE" id="PS50850"/>
    </source>
</evidence>
<feature type="transmembrane region" description="Helical" evidence="7">
    <location>
        <begin position="298"/>
        <end position="321"/>
    </location>
</feature>
<dbReference type="InterPro" id="IPR020846">
    <property type="entry name" value="MFS_dom"/>
</dbReference>
<feature type="transmembrane region" description="Helical" evidence="7">
    <location>
        <begin position="274"/>
        <end position="292"/>
    </location>
</feature>
<dbReference type="Pfam" id="PF07690">
    <property type="entry name" value="MFS_1"/>
    <property type="match status" value="1"/>
</dbReference>
<evidence type="ECO:0000256" key="1">
    <source>
        <dbReference type="ARBA" id="ARBA00004651"/>
    </source>
</evidence>
<name>A0A090IYN7_9BACI</name>
<evidence type="ECO:0000313" key="12">
    <source>
        <dbReference type="Proteomes" id="UP000040576"/>
    </source>
</evidence>
<dbReference type="PANTHER" id="PTHR23521">
    <property type="entry name" value="TRANSPORTER MFS SUPERFAMILY"/>
    <property type="match status" value="1"/>
</dbReference>
<reference evidence="10 11" key="2">
    <citation type="submission" date="2015-01" db="EMBL/GenBank/DDBJ databases">
        <title>Draft Genome Sequences of Four Bacillus thermoamylovorans Strains, Isolated From Food Products.</title>
        <authorList>
            <person name="Krawcyk A.O."/>
            <person name="Berendsen E.M."/>
            <person name="Eijlander R.T."/>
            <person name="de Jong A."/>
            <person name="Wells-Bennik M."/>
            <person name="Kuipers O.P."/>
        </authorList>
    </citation>
    <scope>NUCLEOTIDE SEQUENCE [LARGE SCALE GENOMIC DNA]</scope>
    <source>
        <strain evidence="10 11">B4167</strain>
    </source>
</reference>
<comment type="subcellular location">
    <subcellularLocation>
        <location evidence="1">Cell membrane</location>
        <topology evidence="1">Multi-pass membrane protein</topology>
    </subcellularLocation>
</comment>
<evidence type="ECO:0000313" key="10">
    <source>
        <dbReference type="EMBL" id="KIO74443.1"/>
    </source>
</evidence>
<feature type="transmembrane region" description="Helical" evidence="7">
    <location>
        <begin position="45"/>
        <end position="61"/>
    </location>
</feature>